<dbReference type="EMBL" id="CP163431">
    <property type="protein sequence ID" value="XDP99607.1"/>
    <property type="molecule type" value="Genomic_DNA"/>
</dbReference>
<reference evidence="1" key="1">
    <citation type="submission" date="2024-07" db="EMBL/GenBank/DDBJ databases">
        <authorList>
            <person name="Yu S.T."/>
        </authorList>
    </citation>
    <scope>NUCLEOTIDE SEQUENCE</scope>
    <source>
        <strain evidence="1">R08</strain>
    </source>
</reference>
<protein>
    <submittedName>
        <fullName evidence="1">Uncharacterized protein</fullName>
    </submittedName>
</protein>
<organism evidence="1">
    <name type="scientific">Streptomyces sp. R08</name>
    <dbReference type="NCBI Taxonomy" id="3238624"/>
    <lineage>
        <taxon>Bacteria</taxon>
        <taxon>Bacillati</taxon>
        <taxon>Actinomycetota</taxon>
        <taxon>Actinomycetes</taxon>
        <taxon>Kitasatosporales</taxon>
        <taxon>Streptomycetaceae</taxon>
        <taxon>Streptomyces</taxon>
    </lineage>
</organism>
<name>A0AB39M0C7_9ACTN</name>
<accession>A0AB39M0C7</accession>
<dbReference type="AlphaFoldDB" id="A0AB39M0C7"/>
<sequence length="83" mass="8445">MPYEVDVLGGPDGAVGPAVTGAGRFGAAGLLRRRRPGTETYRGYLSGPAWARPVDSDLPLSLSPLPAGLLPLPAGFEPSTAAD</sequence>
<evidence type="ECO:0000313" key="1">
    <source>
        <dbReference type="EMBL" id="XDP99607.1"/>
    </source>
</evidence>
<proteinExistence type="predicted"/>
<gene>
    <name evidence="1" type="ORF">AB5J58_05165</name>
</gene>
<dbReference type="RefSeq" id="WP_369186675.1">
    <property type="nucleotide sequence ID" value="NZ_CP163431.1"/>
</dbReference>